<evidence type="ECO:0000313" key="3">
    <source>
        <dbReference type="Proteomes" id="UP000663873"/>
    </source>
</evidence>
<evidence type="ECO:0000313" key="2">
    <source>
        <dbReference type="EMBL" id="CAF4780395.1"/>
    </source>
</evidence>
<dbReference type="InterPro" id="IPR009003">
    <property type="entry name" value="Peptidase_S1_PA"/>
</dbReference>
<reference evidence="2" key="1">
    <citation type="submission" date="2021-02" db="EMBL/GenBank/DDBJ databases">
        <authorList>
            <person name="Nowell W R."/>
        </authorList>
    </citation>
    <scope>NUCLEOTIDE SEQUENCE</scope>
</reference>
<dbReference type="GO" id="GO:0004252">
    <property type="term" value="F:serine-type endopeptidase activity"/>
    <property type="evidence" value="ECO:0007669"/>
    <property type="project" value="InterPro"/>
</dbReference>
<feature type="non-terminal residue" evidence="2">
    <location>
        <position position="26"/>
    </location>
</feature>
<dbReference type="EMBL" id="CAJOBP010044457">
    <property type="protein sequence ID" value="CAF4780395.1"/>
    <property type="molecule type" value="Genomic_DNA"/>
</dbReference>
<dbReference type="AlphaFoldDB" id="A0A821N4L8"/>
<sequence length="26" mass="2768">MRNPTSHICGGSLINSQWIATAAHCV</sequence>
<protein>
    <recommendedName>
        <fullName evidence="1">Peptidase S1 domain-containing protein</fullName>
    </recommendedName>
</protein>
<feature type="domain" description="Peptidase S1" evidence="1">
    <location>
        <begin position="5"/>
        <end position="26"/>
    </location>
</feature>
<proteinExistence type="predicted"/>
<dbReference type="SUPFAM" id="SSF50494">
    <property type="entry name" value="Trypsin-like serine proteases"/>
    <property type="match status" value="1"/>
</dbReference>
<dbReference type="InterPro" id="IPR043504">
    <property type="entry name" value="Peptidase_S1_PA_chymotrypsin"/>
</dbReference>
<keyword evidence="3" id="KW-1185">Reference proteome</keyword>
<gene>
    <name evidence="2" type="ORF">UJA718_LOCUS40351</name>
</gene>
<dbReference type="GO" id="GO:0006508">
    <property type="term" value="P:proteolysis"/>
    <property type="evidence" value="ECO:0007669"/>
    <property type="project" value="InterPro"/>
</dbReference>
<organism evidence="2 3">
    <name type="scientific">Rotaria socialis</name>
    <dbReference type="NCBI Taxonomy" id="392032"/>
    <lineage>
        <taxon>Eukaryota</taxon>
        <taxon>Metazoa</taxon>
        <taxon>Spiralia</taxon>
        <taxon>Gnathifera</taxon>
        <taxon>Rotifera</taxon>
        <taxon>Eurotatoria</taxon>
        <taxon>Bdelloidea</taxon>
        <taxon>Philodinida</taxon>
        <taxon>Philodinidae</taxon>
        <taxon>Rotaria</taxon>
    </lineage>
</organism>
<accession>A0A821N4L8</accession>
<comment type="caution">
    <text evidence="2">The sequence shown here is derived from an EMBL/GenBank/DDBJ whole genome shotgun (WGS) entry which is preliminary data.</text>
</comment>
<evidence type="ECO:0000259" key="1">
    <source>
        <dbReference type="Pfam" id="PF00089"/>
    </source>
</evidence>
<dbReference type="InterPro" id="IPR001254">
    <property type="entry name" value="Trypsin_dom"/>
</dbReference>
<dbReference type="Pfam" id="PF00089">
    <property type="entry name" value="Trypsin"/>
    <property type="match status" value="1"/>
</dbReference>
<name>A0A821N4L8_9BILA</name>
<dbReference type="Proteomes" id="UP000663873">
    <property type="component" value="Unassembled WGS sequence"/>
</dbReference>
<dbReference type="Gene3D" id="2.40.10.10">
    <property type="entry name" value="Trypsin-like serine proteases"/>
    <property type="match status" value="1"/>
</dbReference>